<comment type="subcellular location">
    <subcellularLocation>
        <location evidence="1">Membrane</location>
        <topology evidence="1">Multi-pass membrane protein</topology>
    </subcellularLocation>
</comment>
<accession>D3G9L3</accession>
<keyword evidence="7" id="KW-0520">NAD</keyword>
<dbReference type="AlphaFoldDB" id="D3G9L3"/>
<reference evidence="12" key="1">
    <citation type="submission" date="2008-12" db="EMBL/GenBank/DDBJ databases">
        <authorList>
            <person name="Lee J.-S."/>
        </authorList>
    </citation>
    <scope>NUCLEOTIDE SEQUENCE</scope>
</reference>
<feature type="transmembrane region" description="Helical" evidence="11">
    <location>
        <begin position="6"/>
        <end position="22"/>
    </location>
</feature>
<comment type="catalytic activity">
    <reaction evidence="10">
        <text>a ubiquinone + NADH + 5 H(+)(in) = a ubiquinol + NAD(+) + 4 H(+)(out)</text>
        <dbReference type="Rhea" id="RHEA:29091"/>
        <dbReference type="Rhea" id="RHEA-COMP:9565"/>
        <dbReference type="Rhea" id="RHEA-COMP:9566"/>
        <dbReference type="ChEBI" id="CHEBI:15378"/>
        <dbReference type="ChEBI" id="CHEBI:16389"/>
        <dbReference type="ChEBI" id="CHEBI:17976"/>
        <dbReference type="ChEBI" id="CHEBI:57540"/>
        <dbReference type="ChEBI" id="CHEBI:57945"/>
        <dbReference type="EC" id="7.1.1.2"/>
    </reaction>
</comment>
<dbReference type="InterPro" id="IPR039428">
    <property type="entry name" value="NUOK/Mnh_C1-like"/>
</dbReference>
<gene>
    <name evidence="12" type="primary">ND4L</name>
</gene>
<evidence type="ECO:0000256" key="1">
    <source>
        <dbReference type="ARBA" id="ARBA00004141"/>
    </source>
</evidence>
<keyword evidence="5" id="KW-1278">Translocase</keyword>
<evidence type="ECO:0000256" key="9">
    <source>
        <dbReference type="ARBA" id="ARBA00031586"/>
    </source>
</evidence>
<evidence type="ECO:0000256" key="2">
    <source>
        <dbReference type="ARBA" id="ARBA00010519"/>
    </source>
</evidence>
<feature type="transmembrane region" description="Helical" evidence="11">
    <location>
        <begin position="60"/>
        <end position="80"/>
    </location>
</feature>
<proteinExistence type="inferred from homology"/>
<sequence>MLSKVEIISVLIFLSGVVGLMFSRKHILNSLLSLELMSLGIYFFIACVFMLLGGGMFYNLYFLVFVVCEGVLGLSLLILLSFSYGSDQFKVISCLSC</sequence>
<evidence type="ECO:0000256" key="6">
    <source>
        <dbReference type="ARBA" id="ARBA00022989"/>
    </source>
</evidence>
<keyword evidence="6 11" id="KW-1133">Transmembrane helix</keyword>
<protein>
    <recommendedName>
        <fullName evidence="3">NADH-ubiquinone oxidoreductase chain 4L</fullName>
    </recommendedName>
    <alternativeName>
        <fullName evidence="9">NADH dehydrogenase subunit 4L</fullName>
    </alternativeName>
</protein>
<dbReference type="Gene3D" id="1.10.287.3510">
    <property type="match status" value="1"/>
</dbReference>
<evidence type="ECO:0000256" key="8">
    <source>
        <dbReference type="ARBA" id="ARBA00023136"/>
    </source>
</evidence>
<comment type="similarity">
    <text evidence="2">Belongs to the complex I subunit 4L family.</text>
</comment>
<dbReference type="GO" id="GO:0008137">
    <property type="term" value="F:NADH dehydrogenase (ubiquinone) activity"/>
    <property type="evidence" value="ECO:0007669"/>
    <property type="project" value="UniProtKB-EC"/>
</dbReference>
<evidence type="ECO:0000256" key="3">
    <source>
        <dbReference type="ARBA" id="ARBA00016612"/>
    </source>
</evidence>
<evidence type="ECO:0000256" key="4">
    <source>
        <dbReference type="ARBA" id="ARBA00022692"/>
    </source>
</evidence>
<keyword evidence="4 11" id="KW-0812">Transmembrane</keyword>
<evidence type="ECO:0000256" key="7">
    <source>
        <dbReference type="ARBA" id="ARBA00023027"/>
    </source>
</evidence>
<name>D3G9L3_ONINA</name>
<evidence type="ECO:0000313" key="12">
    <source>
        <dbReference type="EMBL" id="ACM79554.1"/>
    </source>
</evidence>
<evidence type="ECO:0000256" key="5">
    <source>
        <dbReference type="ARBA" id="ARBA00022967"/>
    </source>
</evidence>
<dbReference type="GO" id="GO:0016020">
    <property type="term" value="C:membrane"/>
    <property type="evidence" value="ECO:0007669"/>
    <property type="project" value="UniProtKB-SubCell"/>
</dbReference>
<dbReference type="Pfam" id="PF00420">
    <property type="entry name" value="Oxidored_q2"/>
    <property type="match status" value="1"/>
</dbReference>
<geneLocation type="mitochondrion" evidence="12"/>
<keyword evidence="8 11" id="KW-0472">Membrane</keyword>
<feature type="transmembrane region" description="Helical" evidence="11">
    <location>
        <begin position="34"/>
        <end position="54"/>
    </location>
</feature>
<keyword evidence="12" id="KW-0496">Mitochondrion</keyword>
<evidence type="ECO:0000256" key="11">
    <source>
        <dbReference type="SAM" id="Phobius"/>
    </source>
</evidence>
<organism evidence="12">
    <name type="scientific">Onisimus nanseni</name>
    <name type="common">Amphipod</name>
    <name type="synonym">Pseudalibrotus nanseni</name>
    <dbReference type="NCBI Taxonomy" id="583350"/>
    <lineage>
        <taxon>Eukaryota</taxon>
        <taxon>Metazoa</taxon>
        <taxon>Ecdysozoa</taxon>
        <taxon>Arthropoda</taxon>
        <taxon>Crustacea</taxon>
        <taxon>Multicrustacea</taxon>
        <taxon>Malacostraca</taxon>
        <taxon>Eumalacostraca</taxon>
        <taxon>Peracarida</taxon>
        <taxon>Amphipoda</taxon>
        <taxon>Amphilochidea</taxon>
        <taxon>Lysianassida</taxon>
        <taxon>Lysianassidira</taxon>
        <taxon>Lysianassoidea</taxon>
        <taxon>Lysianassidae</taxon>
        <taxon>Onisimus</taxon>
    </lineage>
</organism>
<evidence type="ECO:0000256" key="10">
    <source>
        <dbReference type="ARBA" id="ARBA00049551"/>
    </source>
</evidence>
<dbReference type="EMBL" id="FJ555185">
    <property type="protein sequence ID" value="ACM79554.1"/>
    <property type="molecule type" value="Genomic_DNA"/>
</dbReference>